<keyword evidence="2" id="KW-1185">Reference proteome</keyword>
<organism evidence="1 2">
    <name type="scientific">Oedothorax gibbosus</name>
    <dbReference type="NCBI Taxonomy" id="931172"/>
    <lineage>
        <taxon>Eukaryota</taxon>
        <taxon>Metazoa</taxon>
        <taxon>Ecdysozoa</taxon>
        <taxon>Arthropoda</taxon>
        <taxon>Chelicerata</taxon>
        <taxon>Arachnida</taxon>
        <taxon>Araneae</taxon>
        <taxon>Araneomorphae</taxon>
        <taxon>Entelegynae</taxon>
        <taxon>Araneoidea</taxon>
        <taxon>Linyphiidae</taxon>
        <taxon>Erigoninae</taxon>
        <taxon>Oedothorax</taxon>
    </lineage>
</organism>
<proteinExistence type="predicted"/>
<dbReference type="EMBL" id="JAFNEN010000052">
    <property type="protein sequence ID" value="KAG8197701.1"/>
    <property type="molecule type" value="Genomic_DNA"/>
</dbReference>
<name>A0AAV6VPN1_9ARAC</name>
<dbReference type="PANTHER" id="PTHR10492">
    <property type="match status" value="1"/>
</dbReference>
<evidence type="ECO:0000313" key="1">
    <source>
        <dbReference type="EMBL" id="KAG8197701.1"/>
    </source>
</evidence>
<protein>
    <submittedName>
        <fullName evidence="1">Uncharacterized protein</fullName>
    </submittedName>
</protein>
<dbReference type="AlphaFoldDB" id="A0AAV6VPN1"/>
<gene>
    <name evidence="1" type="ORF">JTE90_001625</name>
</gene>
<evidence type="ECO:0000313" key="2">
    <source>
        <dbReference type="Proteomes" id="UP000827092"/>
    </source>
</evidence>
<dbReference type="Proteomes" id="UP000827092">
    <property type="component" value="Unassembled WGS sequence"/>
</dbReference>
<comment type="caution">
    <text evidence="1">The sequence shown here is derived from an EMBL/GenBank/DDBJ whole genome shotgun (WGS) entry which is preliminary data.</text>
</comment>
<sequence length="128" mass="14601">MPVVSVYDAERFYLSMLLLRQPGAVGFEDIRTVDGIVCKAFQQACRMRGLLEGYQLWNDTLREAAEAQSPGQLRMLFAVVCAFEKVEDIPQLWATNRDALCEDFVHCYSKIKGVEYALAEINRLLQSF</sequence>
<dbReference type="PANTHER" id="PTHR10492:SF57">
    <property type="entry name" value="ATP-DEPENDENT DNA HELICASE"/>
    <property type="match status" value="1"/>
</dbReference>
<accession>A0AAV6VPN1</accession>
<reference evidence="1 2" key="1">
    <citation type="journal article" date="2022" name="Nat. Ecol. Evol.">
        <title>A masculinizing supergene underlies an exaggerated male reproductive morph in a spider.</title>
        <authorList>
            <person name="Hendrickx F."/>
            <person name="De Corte Z."/>
            <person name="Sonet G."/>
            <person name="Van Belleghem S.M."/>
            <person name="Kostlbacher S."/>
            <person name="Vangestel C."/>
        </authorList>
    </citation>
    <scope>NUCLEOTIDE SEQUENCE [LARGE SCALE GENOMIC DNA]</scope>
    <source>
        <strain evidence="1">W744_W776</strain>
    </source>
</reference>